<name>A0A0L7LLM0_OPEBR</name>
<evidence type="ECO:0000313" key="2">
    <source>
        <dbReference type="Proteomes" id="UP000037510"/>
    </source>
</evidence>
<dbReference type="STRING" id="104452.A0A0L7LLM0"/>
<dbReference type="AlphaFoldDB" id="A0A0L7LLM0"/>
<evidence type="ECO:0000313" key="1">
    <source>
        <dbReference type="EMBL" id="KOB76101.1"/>
    </source>
</evidence>
<sequence length="148" mass="17003">MTFYNEVEKPVNVFKTLGVRKYFKVYVLALKNRYRHRGIAKEMLLAAYKLAASAFVPAICGIFTTGHTQKIAEDIGFKKLNEIYYIRYLIDELIVFWDTGLGNYGAALMAYRIPDVDEPVDLHPQHSSRFAMQTVEVEEEESGRESPD</sequence>
<gene>
    <name evidence="1" type="ORF">OBRU01_04361</name>
</gene>
<reference evidence="1 2" key="1">
    <citation type="journal article" date="2015" name="Genome Biol. Evol.">
        <title>The genome of winter moth (Operophtera brumata) provides a genomic perspective on sexual dimorphism and phenology.</title>
        <authorList>
            <person name="Derks M.F."/>
            <person name="Smit S."/>
            <person name="Salis L."/>
            <person name="Schijlen E."/>
            <person name="Bossers A."/>
            <person name="Mateman C."/>
            <person name="Pijl A.S."/>
            <person name="de Ridder D."/>
            <person name="Groenen M.A."/>
            <person name="Visser M.E."/>
            <person name="Megens H.J."/>
        </authorList>
    </citation>
    <scope>NUCLEOTIDE SEQUENCE [LARGE SCALE GENOMIC DNA]</scope>
    <source>
        <strain evidence="1">WM2013NL</strain>
        <tissue evidence="1">Head and thorax</tissue>
    </source>
</reference>
<keyword evidence="2" id="KW-1185">Reference proteome</keyword>
<dbReference type="EMBL" id="JTDY01000721">
    <property type="protein sequence ID" value="KOB76101.1"/>
    <property type="molecule type" value="Genomic_DNA"/>
</dbReference>
<dbReference type="SUPFAM" id="SSF55729">
    <property type="entry name" value="Acyl-CoA N-acyltransferases (Nat)"/>
    <property type="match status" value="1"/>
</dbReference>
<comment type="caution">
    <text evidence="1">The sequence shown here is derived from an EMBL/GenBank/DDBJ whole genome shotgun (WGS) entry which is preliminary data.</text>
</comment>
<proteinExistence type="predicted"/>
<accession>A0A0L7LLM0</accession>
<evidence type="ECO:0008006" key="3">
    <source>
        <dbReference type="Google" id="ProtNLM"/>
    </source>
</evidence>
<protein>
    <recommendedName>
        <fullName evidence="3">N-acetyltransferase domain-containing protein</fullName>
    </recommendedName>
</protein>
<organism evidence="1 2">
    <name type="scientific">Operophtera brumata</name>
    <name type="common">Winter moth</name>
    <name type="synonym">Phalaena brumata</name>
    <dbReference type="NCBI Taxonomy" id="104452"/>
    <lineage>
        <taxon>Eukaryota</taxon>
        <taxon>Metazoa</taxon>
        <taxon>Ecdysozoa</taxon>
        <taxon>Arthropoda</taxon>
        <taxon>Hexapoda</taxon>
        <taxon>Insecta</taxon>
        <taxon>Pterygota</taxon>
        <taxon>Neoptera</taxon>
        <taxon>Endopterygota</taxon>
        <taxon>Lepidoptera</taxon>
        <taxon>Glossata</taxon>
        <taxon>Ditrysia</taxon>
        <taxon>Geometroidea</taxon>
        <taxon>Geometridae</taxon>
        <taxon>Larentiinae</taxon>
        <taxon>Operophtera</taxon>
    </lineage>
</organism>
<dbReference type="Gene3D" id="3.40.630.30">
    <property type="match status" value="1"/>
</dbReference>
<dbReference type="InterPro" id="IPR016181">
    <property type="entry name" value="Acyl_CoA_acyltransferase"/>
</dbReference>
<dbReference type="Proteomes" id="UP000037510">
    <property type="component" value="Unassembled WGS sequence"/>
</dbReference>